<evidence type="ECO:0000313" key="3">
    <source>
        <dbReference type="EnsemblPlants" id="PNT62591"/>
    </source>
</evidence>
<proteinExistence type="predicted"/>
<dbReference type="EnsemblPlants" id="PNT62591">
    <property type="protein sequence ID" value="PNT62591"/>
    <property type="gene ID" value="BRADI_4g05655v3"/>
</dbReference>
<dbReference type="Proteomes" id="UP000008810">
    <property type="component" value="Chromosome 4"/>
</dbReference>
<gene>
    <name evidence="2" type="ORF">BRADI_4g05655v3</name>
</gene>
<accession>A0A2K2CKP2</accession>
<organism evidence="2">
    <name type="scientific">Brachypodium distachyon</name>
    <name type="common">Purple false brome</name>
    <name type="synonym">Trachynia distachya</name>
    <dbReference type="NCBI Taxonomy" id="15368"/>
    <lineage>
        <taxon>Eukaryota</taxon>
        <taxon>Viridiplantae</taxon>
        <taxon>Streptophyta</taxon>
        <taxon>Embryophyta</taxon>
        <taxon>Tracheophyta</taxon>
        <taxon>Spermatophyta</taxon>
        <taxon>Magnoliopsida</taxon>
        <taxon>Liliopsida</taxon>
        <taxon>Poales</taxon>
        <taxon>Poaceae</taxon>
        <taxon>BOP clade</taxon>
        <taxon>Pooideae</taxon>
        <taxon>Stipodae</taxon>
        <taxon>Brachypodieae</taxon>
        <taxon>Brachypodium</taxon>
    </lineage>
</organism>
<keyword evidence="4" id="KW-1185">Reference proteome</keyword>
<reference evidence="3" key="3">
    <citation type="submission" date="2018-08" db="UniProtKB">
        <authorList>
            <consortium name="EnsemblPlants"/>
        </authorList>
    </citation>
    <scope>IDENTIFICATION</scope>
    <source>
        <strain evidence="3">cv. Bd21</strain>
    </source>
</reference>
<dbReference type="AlphaFoldDB" id="A0A2K2CKP2"/>
<sequence>MQRVHLQLKKDLARRLVTTLHSSYNATRWLKTTKIDLASSNPLTKAAENDKPPLRSLHSPSVPPPLKCSGAPVGLKEKPH</sequence>
<evidence type="ECO:0000313" key="4">
    <source>
        <dbReference type="Proteomes" id="UP000008810"/>
    </source>
</evidence>
<evidence type="ECO:0000256" key="1">
    <source>
        <dbReference type="SAM" id="MobiDB-lite"/>
    </source>
</evidence>
<dbReference type="EMBL" id="CM000883">
    <property type="protein sequence ID" value="PNT62591.1"/>
    <property type="molecule type" value="Genomic_DNA"/>
</dbReference>
<name>A0A2K2CKP2_BRADI</name>
<protein>
    <submittedName>
        <fullName evidence="2 3">Uncharacterized protein</fullName>
    </submittedName>
</protein>
<dbReference type="InParanoid" id="A0A2K2CKP2"/>
<dbReference type="Gramene" id="PNT62591">
    <property type="protein sequence ID" value="PNT62591"/>
    <property type="gene ID" value="BRADI_4g05655v3"/>
</dbReference>
<reference evidence="2 3" key="1">
    <citation type="journal article" date="2010" name="Nature">
        <title>Genome sequencing and analysis of the model grass Brachypodium distachyon.</title>
        <authorList>
            <consortium name="International Brachypodium Initiative"/>
        </authorList>
    </citation>
    <scope>NUCLEOTIDE SEQUENCE [LARGE SCALE GENOMIC DNA]</scope>
    <source>
        <strain evidence="2 3">Bd21</strain>
    </source>
</reference>
<evidence type="ECO:0000313" key="2">
    <source>
        <dbReference type="EMBL" id="PNT62591.1"/>
    </source>
</evidence>
<feature type="region of interest" description="Disordered" evidence="1">
    <location>
        <begin position="40"/>
        <end position="80"/>
    </location>
</feature>
<reference evidence="2" key="2">
    <citation type="submission" date="2017-06" db="EMBL/GenBank/DDBJ databases">
        <title>WGS assembly of Brachypodium distachyon.</title>
        <authorList>
            <consortium name="The International Brachypodium Initiative"/>
            <person name="Lucas S."/>
            <person name="Harmon-Smith M."/>
            <person name="Lail K."/>
            <person name="Tice H."/>
            <person name="Grimwood J."/>
            <person name="Bruce D."/>
            <person name="Barry K."/>
            <person name="Shu S."/>
            <person name="Lindquist E."/>
            <person name="Wang M."/>
            <person name="Pitluck S."/>
            <person name="Vogel J.P."/>
            <person name="Garvin D.F."/>
            <person name="Mockler T.C."/>
            <person name="Schmutz J."/>
            <person name="Rokhsar D."/>
            <person name="Bevan M.W."/>
        </authorList>
    </citation>
    <scope>NUCLEOTIDE SEQUENCE</scope>
    <source>
        <strain evidence="2">Bd21</strain>
    </source>
</reference>